<keyword evidence="6" id="KW-1185">Reference proteome</keyword>
<dbReference type="InterPro" id="IPR001258">
    <property type="entry name" value="NHL_repeat"/>
</dbReference>
<organism evidence="5 6">
    <name type="scientific">Marivirga aurantiaca</name>
    <dbReference type="NCBI Taxonomy" id="2802615"/>
    <lineage>
        <taxon>Bacteria</taxon>
        <taxon>Pseudomonadati</taxon>
        <taxon>Bacteroidota</taxon>
        <taxon>Cytophagia</taxon>
        <taxon>Cytophagales</taxon>
        <taxon>Marivirgaceae</taxon>
        <taxon>Marivirga</taxon>
    </lineage>
</organism>
<dbReference type="Pfam" id="PF01436">
    <property type="entry name" value="NHL"/>
    <property type="match status" value="1"/>
</dbReference>
<evidence type="ECO:0000259" key="3">
    <source>
        <dbReference type="Pfam" id="PF01345"/>
    </source>
</evidence>
<dbReference type="NCBIfam" id="TIGR04183">
    <property type="entry name" value="Por_Secre_tail"/>
    <property type="match status" value="1"/>
</dbReference>
<dbReference type="InterPro" id="IPR011042">
    <property type="entry name" value="6-blade_b-propeller_TolB-like"/>
</dbReference>
<dbReference type="CDD" id="cd05819">
    <property type="entry name" value="NHL"/>
    <property type="match status" value="1"/>
</dbReference>
<sequence length="1703" mass="180961">MKSLFTVSSIIKSVAIAITLLFNLSEVRSQNATDYIFNAEIRNYVPITGGTVISNNQNHDNQFFNNRNIGFDFNYFGTDHTTIGVSINGFASFSNGDGTTYPLFNGLDNSISPLSGDLRAQAGSELRAQTTGNAPNRVFTIQWSNYRWNGKDGSYNFQLKLYESSNLIEFHYGNFTHTGTQSVSQVSINRNNTDFQSRVGANTNWDTNNTVNTNDRGIGIVINNGVVPTNGLVFAFAPPSADLSINIAANTGNPCVGQEILYEISLTNNGPATTENISVNFDLPAGLTFVEANAEEGNYNSGTGNWTINNLSNGENLILIIKATVNVDQSGNSLLANAEIVSSSMFDNNSANDASDITVSVGTNTIPEISAITDQSVGYNQVSSPIDFTISDAETAVDDLIITITSSNTTVLPLSGLDLTGTGNDRTLTITPGLNQFGVSDISIEVSDGTCAKTISFNVEVFKQSYSNFESAKIVVGQVDFNTVSTTASQVTAPGSNSSAVSAKGVLAVGSQTTNRVLIWNSVPTADGTPANIVVGQTNFTNTGAANTASRLRAPDGVTFSPDGNKLIVADAGNNRILIWNAIPTSNNQAADVVIGQTNFTNNGTGRTASRFNRPTDVQITPSGKMIVTDRNNNRVLIFNKIPTTNNAAADVVIGQTNFTNGNAGTSTTALRQPWNTSLAPDGKLLIADDMNNRVLVYNTIPTTNGAAANVVIGQSNFANNGAGNTGNRLNGPGVTVSPSGVVAIADFLNHRALIFNEIPTVNNASADIVLGQRNFTETVSFNDGAGASGTATDRNMSQPYGINFDLNERLYLNGRNMHRMMVFGETPNQTADLSLAFESDNGTPCVNGLVSYTVNVTNNGPNDGTNVIVTSALPFGFTPVESEVSSGTYNQASGFWTIPLISNGETVSLEMRGTVEIGQNLNSITAYASVRSYNQVDSDFSNNSGSVTVAVEDNTAPTLTQIADVITDLNTSTAAIPFTVADTETTAGLLTVSASSSNTSIIPTANIVINGTGGNRNVTITPANNQFGTVTITLTVQDGICSSSESFDVFVGNVWLGHSTDWSLASNWSASIPSSTFSALIPTSPIGGNYPVINSDVPAYNLEINAGARITVNATRTLNVYGNCYNDGTLSTGNGIINMRGTDVQNLRGIIGGLSINNTNGVIMNGNTNIQGILNLVSGTLSVEDNTLTIRNPIAGSTANLLTNSTSSISIEGSAAGMILPTQATHLNSLRLNNGNGLTLSNDLILEGALNLTTGTLTMNTNSLTLNGHINSTNGTLSGDIDASLTINGAGNAGVLAISTTNNYVNNFEFNRNNGRITIENDLKIAGNLILTNGVVKTDNGIIWVENTDPDAISSFGEDAFINGKLRRCVIADQSYNFPVGSPNHLENAWIHFSAISEATCIDAEFNAGHRGNAPNGLNVGPNQVNDVLNYGFWTIKPTSPSVVVTYDISITSRGHTNGNIFTNHILLKRDSELNDWSILGDHMALNEVGSFNNPITVSRANLSGFSDFSVGVSSDGPLPISLVYFKGEIINDAAELTWQTASEINNDYFELEKSKDGENFDIIGIIEGQGTKYEPTNYRFFDTGENSGTTYYRFRQIDYDGKYSYSPVVVIQFKEKAGNISLFPNPVKNTLNIVFEEGNISKAQIQLFDNMGRMVINQAHTVENNRLSVDVSGLSAGSYQLKVESPSATGSIVSYTKLIKQ</sequence>
<dbReference type="EMBL" id="JAEQBW010000006">
    <property type="protein sequence ID" value="MBK6266182.1"/>
    <property type="molecule type" value="Genomic_DNA"/>
</dbReference>
<gene>
    <name evidence="5" type="ORF">JKA74_14145</name>
</gene>
<feature type="repeat" description="NHL" evidence="2">
    <location>
        <begin position="606"/>
        <end position="642"/>
    </location>
</feature>
<keyword evidence="1" id="KW-0677">Repeat</keyword>
<dbReference type="InterPro" id="IPR001434">
    <property type="entry name" value="OmcB-like_DUF11"/>
</dbReference>
<dbReference type="GO" id="GO:0008270">
    <property type="term" value="F:zinc ion binding"/>
    <property type="evidence" value="ECO:0007669"/>
    <property type="project" value="UniProtKB-KW"/>
</dbReference>
<protein>
    <submittedName>
        <fullName evidence="5">DUF11 domain-containing protein</fullName>
    </submittedName>
</protein>
<dbReference type="Pfam" id="PF01345">
    <property type="entry name" value="DUF11"/>
    <property type="match status" value="2"/>
</dbReference>
<evidence type="ECO:0000313" key="5">
    <source>
        <dbReference type="EMBL" id="MBK6266182.1"/>
    </source>
</evidence>
<feature type="domain" description="Secretion system C-terminal sorting" evidence="4">
    <location>
        <begin position="1624"/>
        <end position="1689"/>
    </location>
</feature>
<dbReference type="NCBIfam" id="TIGR01451">
    <property type="entry name" value="B_ant_repeat"/>
    <property type="match status" value="2"/>
</dbReference>
<dbReference type="InterPro" id="IPR026444">
    <property type="entry name" value="Secre_tail"/>
</dbReference>
<dbReference type="PANTHER" id="PTHR24104">
    <property type="entry name" value="E3 UBIQUITIN-PROTEIN LIGASE NHLRC1-RELATED"/>
    <property type="match status" value="1"/>
</dbReference>
<evidence type="ECO:0000313" key="6">
    <source>
        <dbReference type="Proteomes" id="UP000611723"/>
    </source>
</evidence>
<dbReference type="Gene3D" id="2.60.40.1170">
    <property type="entry name" value="Mu homology domain, subdomain B"/>
    <property type="match status" value="1"/>
</dbReference>
<dbReference type="RefSeq" id="WP_201431862.1">
    <property type="nucleotide sequence ID" value="NZ_JAEQBW010000006.1"/>
</dbReference>
<dbReference type="Proteomes" id="UP000611723">
    <property type="component" value="Unassembled WGS sequence"/>
</dbReference>
<feature type="domain" description="DUF11" evidence="3">
    <location>
        <begin position="242"/>
        <end position="359"/>
    </location>
</feature>
<dbReference type="SUPFAM" id="SSF63829">
    <property type="entry name" value="Calcium-dependent phosphotriesterase"/>
    <property type="match status" value="2"/>
</dbReference>
<comment type="caution">
    <text evidence="5">The sequence shown here is derived from an EMBL/GenBank/DDBJ whole genome shotgun (WGS) entry which is preliminary data.</text>
</comment>
<dbReference type="InterPro" id="IPR047589">
    <property type="entry name" value="DUF11_rpt"/>
</dbReference>
<evidence type="ECO:0000256" key="1">
    <source>
        <dbReference type="ARBA" id="ARBA00022737"/>
    </source>
</evidence>
<dbReference type="InterPro" id="IPR050952">
    <property type="entry name" value="TRIM-NHL_E3_ligases"/>
</dbReference>
<dbReference type="PANTHER" id="PTHR24104:SF25">
    <property type="entry name" value="PROTEIN LIN-41"/>
    <property type="match status" value="1"/>
</dbReference>
<dbReference type="Gene3D" id="2.60.40.3080">
    <property type="match status" value="1"/>
</dbReference>
<name>A0A934X0F3_9BACT</name>
<proteinExistence type="predicted"/>
<evidence type="ECO:0000259" key="4">
    <source>
        <dbReference type="Pfam" id="PF18962"/>
    </source>
</evidence>
<feature type="domain" description="DUF11" evidence="3">
    <location>
        <begin position="833"/>
        <end position="950"/>
    </location>
</feature>
<accession>A0A934X0F3</accession>
<dbReference type="Pfam" id="PF18962">
    <property type="entry name" value="Por_Secre_tail"/>
    <property type="match status" value="1"/>
</dbReference>
<reference evidence="5" key="1">
    <citation type="submission" date="2021-01" db="EMBL/GenBank/DDBJ databases">
        <title>Marivirga aurantiaca sp. nov., isolated from intertidal surface sediments.</title>
        <authorList>
            <person name="Zhang M."/>
        </authorList>
    </citation>
    <scope>NUCLEOTIDE SEQUENCE</scope>
    <source>
        <strain evidence="5">S37H4</strain>
    </source>
</reference>
<dbReference type="Gene3D" id="2.120.10.30">
    <property type="entry name" value="TolB, C-terminal domain"/>
    <property type="match status" value="2"/>
</dbReference>
<dbReference type="PROSITE" id="PS51125">
    <property type="entry name" value="NHL"/>
    <property type="match status" value="1"/>
</dbReference>
<evidence type="ECO:0000256" key="2">
    <source>
        <dbReference type="PROSITE-ProRule" id="PRU00504"/>
    </source>
</evidence>